<feature type="binding site" evidence="5">
    <location>
        <position position="73"/>
    </location>
    <ligand>
        <name>chlorophyll a</name>
        <dbReference type="ChEBI" id="CHEBI:58416"/>
        <label>1</label>
    </ligand>
</feature>
<dbReference type="SUPFAM" id="SSF103511">
    <property type="entry name" value="Chlorophyll a-b binding protein"/>
    <property type="match status" value="1"/>
</dbReference>
<feature type="binding site" evidence="5">
    <location>
        <position position="174"/>
    </location>
    <ligand>
        <name>chlorophyll a</name>
        <dbReference type="ChEBI" id="CHEBI:58416"/>
        <label>1</label>
    </ligand>
</feature>
<feature type="binding site" description="axial binding residue" evidence="5">
    <location>
        <position position="78"/>
    </location>
    <ligand>
        <name>chlorophyll b</name>
        <dbReference type="ChEBI" id="CHEBI:61721"/>
        <label>1</label>
    </ligand>
    <ligandPart>
        <name>Mg</name>
        <dbReference type="ChEBI" id="CHEBI:25107"/>
    </ligandPart>
</feature>
<feature type="chain" id="PRO_5005189060" description="Plastid light harvesting protein" evidence="6">
    <location>
        <begin position="21"/>
        <end position="202"/>
    </location>
</feature>
<keyword evidence="3" id="KW-0602">Photosynthesis</keyword>
<reference evidence="7" key="1">
    <citation type="submission" date="2014-11" db="EMBL/GenBank/DDBJ databases">
        <authorList>
            <person name="Otto D Thomas"/>
            <person name="Naeem Raeece"/>
        </authorList>
    </citation>
    <scope>NUCLEOTIDE SEQUENCE</scope>
</reference>
<dbReference type="PhylomeDB" id="A0A0G4FTS7"/>
<dbReference type="VEuPathDB" id="CryptoDB:Cvel_3708"/>
<evidence type="ECO:0008006" key="8">
    <source>
        <dbReference type="Google" id="ProtNLM"/>
    </source>
</evidence>
<feature type="binding site" evidence="5">
    <location>
        <position position="172"/>
    </location>
    <ligand>
        <name>chlorophyll a</name>
        <dbReference type="ChEBI" id="CHEBI:58416"/>
        <label>1</label>
    </ligand>
</feature>
<sequence length="202" mass="21536">MKVISLIGGIALTGCACTEAFVNVGAPVRPSRGASRVAAASDMIGSDVETKGFWDPANFSKNEEDLYKYREVELKHGRVAMLACVGWFFTAAGFHLPDEVFSETRPLAAFQKVLTERPAAIFQIVAALGLIEQGVGAQDYSKAPGEIASFGAGFKSNDPETFREDQLKELKNGRLAMLGIMALAAAESQSGVNVFEQLAGAK</sequence>
<dbReference type="PROSITE" id="PS51257">
    <property type="entry name" value="PROKAR_LIPOPROTEIN"/>
    <property type="match status" value="1"/>
</dbReference>
<evidence type="ECO:0000313" key="7">
    <source>
        <dbReference type="EMBL" id="CEM17765.1"/>
    </source>
</evidence>
<dbReference type="PANTHER" id="PTHR21649">
    <property type="entry name" value="CHLOROPHYLL A/B BINDING PROTEIN"/>
    <property type="match status" value="1"/>
</dbReference>
<accession>A0A0G4FTS7</accession>
<dbReference type="Gene3D" id="1.10.3460.10">
    <property type="entry name" value="Chlorophyll a/b binding protein domain"/>
    <property type="match status" value="1"/>
</dbReference>
<keyword evidence="5" id="KW-0157">Chromophore</keyword>
<evidence type="ECO:0000256" key="2">
    <source>
        <dbReference type="ARBA" id="ARBA00022528"/>
    </source>
</evidence>
<evidence type="ECO:0000256" key="1">
    <source>
        <dbReference type="ARBA" id="ARBA00004229"/>
    </source>
</evidence>
<dbReference type="GO" id="GO:0009507">
    <property type="term" value="C:chloroplast"/>
    <property type="evidence" value="ECO:0007669"/>
    <property type="project" value="UniProtKB-SubCell"/>
</dbReference>
<dbReference type="GO" id="GO:0009765">
    <property type="term" value="P:photosynthesis, light harvesting"/>
    <property type="evidence" value="ECO:0007669"/>
    <property type="project" value="InterPro"/>
</dbReference>
<comment type="subcellular location">
    <subcellularLocation>
        <location evidence="1">Plastid</location>
        <location evidence="1">Chloroplast</location>
    </subcellularLocation>
</comment>
<keyword evidence="4" id="KW-0934">Plastid</keyword>
<evidence type="ECO:0000256" key="3">
    <source>
        <dbReference type="ARBA" id="ARBA00022531"/>
    </source>
</evidence>
<organism evidence="7">
    <name type="scientific">Chromera velia CCMP2878</name>
    <dbReference type="NCBI Taxonomy" id="1169474"/>
    <lineage>
        <taxon>Eukaryota</taxon>
        <taxon>Sar</taxon>
        <taxon>Alveolata</taxon>
        <taxon>Colpodellida</taxon>
        <taxon>Chromeraceae</taxon>
        <taxon>Chromera</taxon>
    </lineage>
</organism>
<evidence type="ECO:0000256" key="4">
    <source>
        <dbReference type="ARBA" id="ARBA00022640"/>
    </source>
</evidence>
<gene>
    <name evidence="7" type="ORF">Cvel_3708</name>
</gene>
<dbReference type="GO" id="GO:0016020">
    <property type="term" value="C:membrane"/>
    <property type="evidence" value="ECO:0007669"/>
    <property type="project" value="InterPro"/>
</dbReference>
<feature type="signal peptide" evidence="6">
    <location>
        <begin position="1"/>
        <end position="20"/>
    </location>
</feature>
<name>A0A0G4FTS7_9ALVE</name>
<evidence type="ECO:0000256" key="5">
    <source>
        <dbReference type="PIRSR" id="PIRSR601344-1"/>
    </source>
</evidence>
<feature type="binding site" evidence="5">
    <location>
        <position position="54"/>
    </location>
    <ligand>
        <name>chlorophyll a</name>
        <dbReference type="ChEBI" id="CHEBI:58416"/>
        <label>1</label>
    </ligand>
</feature>
<dbReference type="AlphaFoldDB" id="A0A0G4FTS7"/>
<dbReference type="InterPro" id="IPR022796">
    <property type="entry name" value="Chloroa_b-bind"/>
</dbReference>
<feature type="binding site" evidence="5">
    <location>
        <position position="60"/>
    </location>
    <ligand>
        <name>chlorophyll a</name>
        <dbReference type="ChEBI" id="CHEBI:58416"/>
        <label>1</label>
    </ligand>
</feature>
<keyword evidence="5" id="KW-0148">Chlorophyll</keyword>
<keyword evidence="6" id="KW-0732">Signal</keyword>
<protein>
    <recommendedName>
        <fullName evidence="8">Plastid light harvesting protein</fullName>
    </recommendedName>
</protein>
<feature type="binding site" evidence="5">
    <location>
        <position position="76"/>
    </location>
    <ligand>
        <name>chlorophyll a</name>
        <dbReference type="ChEBI" id="CHEBI:58416"/>
        <label>1</label>
    </ligand>
</feature>
<dbReference type="EMBL" id="CDMZ01000606">
    <property type="protein sequence ID" value="CEM17765.1"/>
    <property type="molecule type" value="Genomic_DNA"/>
</dbReference>
<dbReference type="GO" id="GO:0016168">
    <property type="term" value="F:chlorophyll binding"/>
    <property type="evidence" value="ECO:0007669"/>
    <property type="project" value="UniProtKB-KW"/>
</dbReference>
<keyword evidence="2" id="KW-0150">Chloroplast</keyword>
<proteinExistence type="predicted"/>
<evidence type="ECO:0000256" key="6">
    <source>
        <dbReference type="SAM" id="SignalP"/>
    </source>
</evidence>
<feature type="binding site" evidence="5">
    <location>
        <position position="168"/>
    </location>
    <ligand>
        <name>chlorophyll b</name>
        <dbReference type="ChEBI" id="CHEBI:61721"/>
        <label>4</label>
    </ligand>
</feature>
<dbReference type="Pfam" id="PF00504">
    <property type="entry name" value="Chloroa_b-bind"/>
    <property type="match status" value="1"/>
</dbReference>
<dbReference type="InterPro" id="IPR001344">
    <property type="entry name" value="Chloro_AB-bd_pln"/>
</dbReference>
<feature type="binding site" evidence="5">
    <location>
        <position position="169"/>
    </location>
    <ligand>
        <name>chlorophyll a</name>
        <dbReference type="ChEBI" id="CHEBI:58416"/>
        <label>1</label>
    </ligand>
</feature>